<keyword evidence="4" id="KW-0479">Metal-binding</keyword>
<evidence type="ECO:0000256" key="3">
    <source>
        <dbReference type="ARBA" id="ARBA00022691"/>
    </source>
</evidence>
<dbReference type="Pfam" id="PF13186">
    <property type="entry name" value="SPASM"/>
    <property type="match status" value="1"/>
</dbReference>
<proteinExistence type="predicted"/>
<keyword evidence="2" id="KW-0004">4Fe-4S</keyword>
<dbReference type="EMBL" id="CAACVI010000002">
    <property type="protein sequence ID" value="VEN73029.1"/>
    <property type="molecule type" value="Genomic_DNA"/>
</dbReference>
<dbReference type="InterPro" id="IPR007197">
    <property type="entry name" value="rSAM"/>
</dbReference>
<dbReference type="AlphaFoldDB" id="A0A484HJK0"/>
<dbReference type="CDD" id="cd21109">
    <property type="entry name" value="SPASM"/>
    <property type="match status" value="1"/>
</dbReference>
<dbReference type="InterPro" id="IPR034391">
    <property type="entry name" value="AdoMet-like_SPASM_containing"/>
</dbReference>
<dbReference type="InterPro" id="IPR050377">
    <property type="entry name" value="Radical_SAM_PqqE_MftC-like"/>
</dbReference>
<dbReference type="InterPro" id="IPR023885">
    <property type="entry name" value="4Fe4S-binding_SPASM_dom"/>
</dbReference>
<dbReference type="PANTHER" id="PTHR11228:SF7">
    <property type="entry name" value="PQQA PEPTIDE CYCLASE"/>
    <property type="match status" value="1"/>
</dbReference>
<evidence type="ECO:0000256" key="4">
    <source>
        <dbReference type="ARBA" id="ARBA00022723"/>
    </source>
</evidence>
<dbReference type="SFLD" id="SFLDG01067">
    <property type="entry name" value="SPASM/twitch_domain_containing"/>
    <property type="match status" value="1"/>
</dbReference>
<evidence type="ECO:0000256" key="6">
    <source>
        <dbReference type="ARBA" id="ARBA00023014"/>
    </source>
</evidence>
<dbReference type="Pfam" id="PF04055">
    <property type="entry name" value="Radical_SAM"/>
    <property type="match status" value="1"/>
</dbReference>
<dbReference type="GO" id="GO:0003824">
    <property type="term" value="F:catalytic activity"/>
    <property type="evidence" value="ECO:0007669"/>
    <property type="project" value="InterPro"/>
</dbReference>
<evidence type="ECO:0000256" key="1">
    <source>
        <dbReference type="ARBA" id="ARBA00001966"/>
    </source>
</evidence>
<comment type="cofactor">
    <cofactor evidence="1">
        <name>[4Fe-4S] cluster</name>
        <dbReference type="ChEBI" id="CHEBI:49883"/>
    </cofactor>
</comment>
<evidence type="ECO:0000313" key="8">
    <source>
        <dbReference type="EMBL" id="VEN73029.1"/>
    </source>
</evidence>
<dbReference type="SUPFAM" id="SSF102114">
    <property type="entry name" value="Radical SAM enzymes"/>
    <property type="match status" value="1"/>
</dbReference>
<dbReference type="CDD" id="cd01335">
    <property type="entry name" value="Radical_SAM"/>
    <property type="match status" value="1"/>
</dbReference>
<dbReference type="PANTHER" id="PTHR11228">
    <property type="entry name" value="RADICAL SAM DOMAIN PROTEIN"/>
    <property type="match status" value="1"/>
</dbReference>
<name>A0A484HJK0_9BACT</name>
<evidence type="ECO:0000256" key="2">
    <source>
        <dbReference type="ARBA" id="ARBA00022485"/>
    </source>
</evidence>
<dbReference type="Gene3D" id="3.20.20.70">
    <property type="entry name" value="Aldolase class I"/>
    <property type="match status" value="1"/>
</dbReference>
<gene>
    <name evidence="8" type="ORF">EPICR_100075</name>
</gene>
<evidence type="ECO:0000259" key="7">
    <source>
        <dbReference type="PROSITE" id="PS51918"/>
    </source>
</evidence>
<feature type="domain" description="Radical SAM core" evidence="7">
    <location>
        <begin position="64"/>
        <end position="276"/>
    </location>
</feature>
<dbReference type="GO" id="GO:0051536">
    <property type="term" value="F:iron-sulfur cluster binding"/>
    <property type="evidence" value="ECO:0007669"/>
    <property type="project" value="UniProtKB-KW"/>
</dbReference>
<accession>A0A484HJK0</accession>
<sequence length="484" mass="56232">MNTDNISINSISPEKRRLLSLWLRRKQKKKFPLKKTSGTAKNAMLNDEQNAMFQNYMNGSLYVKEFPKYLQIELTNACNLKCIMCPHVNMTRKTGYMNFDLFKKIIDECSGNADCICLNFMGESFLNKKIFEFIEYASGKGMTLYVTSNATFLTEDVANRLLDSGLDCVVLSIDSIDENIYKNIRVNGDFKKVMRNVEELLYQHKITMSHLNICCQIVRLNDNENQINAFKKKWKQRSGLSARVKPLDTFGGQLDNADKIGMVEQLSSRKIICTEPWRVLLVGWDGSVVPCCNDYDFKYVLGNVNDSSLLEIWNSERMRTLRKSHRDSKSHTLALCKTCSFFSTAIPDGVGYIPLHIRFNPGLHLMQYHYNKGHYGFEPPDFQTLWTEKEFEFSVQDKFKDVKFMFCNENPDNETVRMKVKLFQKDVGVFDISGETEIFLKTPEKYKGRLLRYEFSLYHDWVPREKGAGYDDRRLGVKIKNIIN</sequence>
<dbReference type="InterPro" id="IPR013785">
    <property type="entry name" value="Aldolase_TIM"/>
</dbReference>
<keyword evidence="5" id="KW-0408">Iron</keyword>
<dbReference type="PROSITE" id="PS51918">
    <property type="entry name" value="RADICAL_SAM"/>
    <property type="match status" value="1"/>
</dbReference>
<dbReference type="SFLD" id="SFLDG01387">
    <property type="entry name" value="BtrN-like_SPASM_domain_contain"/>
    <property type="match status" value="1"/>
</dbReference>
<dbReference type="SFLD" id="SFLDS00029">
    <property type="entry name" value="Radical_SAM"/>
    <property type="match status" value="1"/>
</dbReference>
<dbReference type="GO" id="GO:0046872">
    <property type="term" value="F:metal ion binding"/>
    <property type="evidence" value="ECO:0007669"/>
    <property type="project" value="UniProtKB-KW"/>
</dbReference>
<dbReference type="InterPro" id="IPR058240">
    <property type="entry name" value="rSAM_sf"/>
</dbReference>
<keyword evidence="6" id="KW-0411">Iron-sulfur</keyword>
<reference evidence="8" key="1">
    <citation type="submission" date="2019-01" db="EMBL/GenBank/DDBJ databases">
        <authorList>
            <consortium name="Genoscope - CEA"/>
            <person name="William W."/>
        </authorList>
    </citation>
    <scope>NUCLEOTIDE SEQUENCE</scope>
    <source>
        <strain evidence="8">CR-1</strain>
    </source>
</reference>
<protein>
    <recommendedName>
        <fullName evidence="7">Radical SAM core domain-containing protein</fullName>
    </recommendedName>
</protein>
<keyword evidence="3" id="KW-0949">S-adenosyl-L-methionine</keyword>
<organism evidence="8">
    <name type="scientific">uncultured Desulfobacteraceae bacterium</name>
    <dbReference type="NCBI Taxonomy" id="218296"/>
    <lineage>
        <taxon>Bacteria</taxon>
        <taxon>Pseudomonadati</taxon>
        <taxon>Thermodesulfobacteriota</taxon>
        <taxon>Desulfobacteria</taxon>
        <taxon>Desulfobacterales</taxon>
        <taxon>Desulfobacteraceae</taxon>
        <taxon>environmental samples</taxon>
    </lineage>
</organism>
<evidence type="ECO:0000256" key="5">
    <source>
        <dbReference type="ARBA" id="ARBA00023004"/>
    </source>
</evidence>